<evidence type="ECO:0000256" key="11">
    <source>
        <dbReference type="ARBA" id="ARBA00022777"/>
    </source>
</evidence>
<evidence type="ECO:0000256" key="8">
    <source>
        <dbReference type="ARBA" id="ARBA00022490"/>
    </source>
</evidence>
<dbReference type="GO" id="GO:0004594">
    <property type="term" value="F:pantothenate kinase activity"/>
    <property type="evidence" value="ECO:0007669"/>
    <property type="project" value="UniProtKB-EC"/>
</dbReference>
<reference evidence="17" key="1">
    <citation type="submission" date="2020-10" db="EMBL/GenBank/DDBJ databases">
        <authorList>
            <person name="Gilroy R."/>
        </authorList>
    </citation>
    <scope>NUCLEOTIDE SEQUENCE</scope>
    <source>
        <strain evidence="17">15467</strain>
    </source>
</reference>
<comment type="subcellular location">
    <subcellularLocation>
        <location evidence="4">Cytoplasm</location>
    </subcellularLocation>
</comment>
<dbReference type="Pfam" id="PF03309">
    <property type="entry name" value="Pan_kinase"/>
    <property type="match status" value="1"/>
</dbReference>
<comment type="similarity">
    <text evidence="15">Belongs to the type III pantothenate kinase family.</text>
</comment>
<evidence type="ECO:0000313" key="18">
    <source>
        <dbReference type="Proteomes" id="UP000823635"/>
    </source>
</evidence>
<dbReference type="CDD" id="cd24015">
    <property type="entry name" value="ASKHA_NBD_PanK-III"/>
    <property type="match status" value="1"/>
</dbReference>
<dbReference type="InterPro" id="IPR004619">
    <property type="entry name" value="Type_III_PanK"/>
</dbReference>
<dbReference type="Gene3D" id="3.30.420.40">
    <property type="match status" value="1"/>
</dbReference>
<comment type="cofactor">
    <cofactor evidence="3">
        <name>NH4(+)</name>
        <dbReference type="ChEBI" id="CHEBI:28938"/>
    </cofactor>
</comment>
<evidence type="ECO:0000256" key="6">
    <source>
        <dbReference type="ARBA" id="ARBA00011738"/>
    </source>
</evidence>
<dbReference type="SUPFAM" id="SSF53067">
    <property type="entry name" value="Actin-like ATPase domain"/>
    <property type="match status" value="1"/>
</dbReference>
<comment type="cofactor">
    <cofactor evidence="2">
        <name>K(+)</name>
        <dbReference type="ChEBI" id="CHEBI:29103"/>
    </cofactor>
</comment>
<dbReference type="Proteomes" id="UP000823635">
    <property type="component" value="Unassembled WGS sequence"/>
</dbReference>
<dbReference type="PANTHER" id="PTHR34265">
    <property type="entry name" value="TYPE III PANTOTHENATE KINASE"/>
    <property type="match status" value="1"/>
</dbReference>
<keyword evidence="14" id="KW-0173">Coenzyme A biosynthesis</keyword>
<evidence type="ECO:0000256" key="15">
    <source>
        <dbReference type="ARBA" id="ARBA00038036"/>
    </source>
</evidence>
<evidence type="ECO:0000256" key="4">
    <source>
        <dbReference type="ARBA" id="ARBA00004496"/>
    </source>
</evidence>
<organism evidence="17 18">
    <name type="scientific">Candidatus Egerieousia excrementavium</name>
    <dbReference type="NCBI Taxonomy" id="2840778"/>
    <lineage>
        <taxon>Bacteria</taxon>
        <taxon>Pseudomonadati</taxon>
        <taxon>Bacteroidota</taxon>
        <taxon>Bacteroidia</taxon>
        <taxon>Bacteroidales</taxon>
        <taxon>Candidatus Egerieousia</taxon>
    </lineage>
</organism>
<keyword evidence="9" id="KW-0808">Transferase</keyword>
<dbReference type="GO" id="GO:0005524">
    <property type="term" value="F:ATP binding"/>
    <property type="evidence" value="ECO:0007669"/>
    <property type="project" value="UniProtKB-KW"/>
</dbReference>
<dbReference type="InterPro" id="IPR043129">
    <property type="entry name" value="ATPase_NBD"/>
</dbReference>
<accession>A0A9D9DLX9</accession>
<name>A0A9D9DLX9_9BACT</name>
<dbReference type="EC" id="2.7.1.33" evidence="7"/>
<dbReference type="EMBL" id="JADINB010000063">
    <property type="protein sequence ID" value="MBO8428821.1"/>
    <property type="molecule type" value="Genomic_DNA"/>
</dbReference>
<comment type="subunit">
    <text evidence="6">Homodimer.</text>
</comment>
<evidence type="ECO:0000256" key="16">
    <source>
        <dbReference type="ARBA" id="ARBA00040883"/>
    </source>
</evidence>
<keyword evidence="13" id="KW-0630">Potassium</keyword>
<keyword evidence="11 17" id="KW-0418">Kinase</keyword>
<evidence type="ECO:0000313" key="17">
    <source>
        <dbReference type="EMBL" id="MBO8428821.1"/>
    </source>
</evidence>
<proteinExistence type="inferred from homology"/>
<comment type="pathway">
    <text evidence="5">Cofactor biosynthesis; coenzyme A biosynthesis; CoA from (R)-pantothenate: step 1/5.</text>
</comment>
<protein>
    <recommendedName>
        <fullName evidence="16">Type III pantothenate kinase</fullName>
        <ecNumber evidence="7">2.7.1.33</ecNumber>
    </recommendedName>
</protein>
<sequence length="175" mass="19151">MCRHLVVLNSKTELPVNLNYRFPADGLGADRIAGALAAAMMFPGRNCIKFDFGTALTVDFIDKNGTFLGGNISLGLTSRFRALNIFTKRLPLIKPTEKLPEIGVDTDGAMTAGVVFGLIFEVEGYIKKYPEHTVIFTGGDSFYFAEKMKSAIFVVPNLVLNGLAQIASYYAKKEN</sequence>
<dbReference type="NCBIfam" id="TIGR00671">
    <property type="entry name" value="baf"/>
    <property type="match status" value="1"/>
</dbReference>
<evidence type="ECO:0000256" key="7">
    <source>
        <dbReference type="ARBA" id="ARBA00012102"/>
    </source>
</evidence>
<evidence type="ECO:0000256" key="2">
    <source>
        <dbReference type="ARBA" id="ARBA00001958"/>
    </source>
</evidence>
<evidence type="ECO:0000256" key="10">
    <source>
        <dbReference type="ARBA" id="ARBA00022741"/>
    </source>
</evidence>
<evidence type="ECO:0000256" key="13">
    <source>
        <dbReference type="ARBA" id="ARBA00022958"/>
    </source>
</evidence>
<dbReference type="GO" id="GO:0015937">
    <property type="term" value="P:coenzyme A biosynthetic process"/>
    <property type="evidence" value="ECO:0007669"/>
    <property type="project" value="UniProtKB-KW"/>
</dbReference>
<comment type="catalytic activity">
    <reaction evidence="1">
        <text>(R)-pantothenate + ATP = (R)-4'-phosphopantothenate + ADP + H(+)</text>
        <dbReference type="Rhea" id="RHEA:16373"/>
        <dbReference type="ChEBI" id="CHEBI:10986"/>
        <dbReference type="ChEBI" id="CHEBI:15378"/>
        <dbReference type="ChEBI" id="CHEBI:29032"/>
        <dbReference type="ChEBI" id="CHEBI:30616"/>
        <dbReference type="ChEBI" id="CHEBI:456216"/>
        <dbReference type="EC" id="2.7.1.33"/>
    </reaction>
</comment>
<evidence type="ECO:0000256" key="3">
    <source>
        <dbReference type="ARBA" id="ARBA00001972"/>
    </source>
</evidence>
<dbReference type="PANTHER" id="PTHR34265:SF1">
    <property type="entry name" value="TYPE III PANTOTHENATE KINASE"/>
    <property type="match status" value="1"/>
</dbReference>
<dbReference type="GO" id="GO:0005737">
    <property type="term" value="C:cytoplasm"/>
    <property type="evidence" value="ECO:0007669"/>
    <property type="project" value="UniProtKB-SubCell"/>
</dbReference>
<evidence type="ECO:0000256" key="5">
    <source>
        <dbReference type="ARBA" id="ARBA00005225"/>
    </source>
</evidence>
<evidence type="ECO:0000256" key="12">
    <source>
        <dbReference type="ARBA" id="ARBA00022840"/>
    </source>
</evidence>
<reference evidence="17" key="2">
    <citation type="journal article" date="2021" name="PeerJ">
        <title>Extensive microbial diversity within the chicken gut microbiome revealed by metagenomics and culture.</title>
        <authorList>
            <person name="Gilroy R."/>
            <person name="Ravi A."/>
            <person name="Getino M."/>
            <person name="Pursley I."/>
            <person name="Horton D.L."/>
            <person name="Alikhan N.F."/>
            <person name="Baker D."/>
            <person name="Gharbi K."/>
            <person name="Hall N."/>
            <person name="Watson M."/>
            <person name="Adriaenssens E.M."/>
            <person name="Foster-Nyarko E."/>
            <person name="Jarju S."/>
            <person name="Secka A."/>
            <person name="Antonio M."/>
            <person name="Oren A."/>
            <person name="Chaudhuri R.R."/>
            <person name="La Ragione R."/>
            <person name="Hildebrand F."/>
            <person name="Pallen M.J."/>
        </authorList>
    </citation>
    <scope>NUCLEOTIDE SEQUENCE</scope>
    <source>
        <strain evidence="17">15467</strain>
    </source>
</reference>
<keyword evidence="8" id="KW-0963">Cytoplasm</keyword>
<comment type="caution">
    <text evidence="17">The sequence shown here is derived from an EMBL/GenBank/DDBJ whole genome shotgun (WGS) entry which is preliminary data.</text>
</comment>
<keyword evidence="10" id="KW-0547">Nucleotide-binding</keyword>
<gene>
    <name evidence="17" type="ORF">IAC68_02665</name>
</gene>
<evidence type="ECO:0000256" key="14">
    <source>
        <dbReference type="ARBA" id="ARBA00022993"/>
    </source>
</evidence>
<dbReference type="AlphaFoldDB" id="A0A9D9DLX9"/>
<keyword evidence="12" id="KW-0067">ATP-binding</keyword>
<evidence type="ECO:0000256" key="1">
    <source>
        <dbReference type="ARBA" id="ARBA00001206"/>
    </source>
</evidence>
<evidence type="ECO:0000256" key="9">
    <source>
        <dbReference type="ARBA" id="ARBA00022679"/>
    </source>
</evidence>